<dbReference type="InterPro" id="IPR036396">
    <property type="entry name" value="Cyt_P450_sf"/>
</dbReference>
<keyword evidence="4 5" id="KW-0349">Heme</keyword>
<dbReference type="PROSITE" id="PS00086">
    <property type="entry name" value="CYTOCHROME_P450"/>
    <property type="match status" value="1"/>
</dbReference>
<name>A0AAP0EBX0_9MAGN</name>
<dbReference type="CDD" id="cd11072">
    <property type="entry name" value="CYP71-like"/>
    <property type="match status" value="1"/>
</dbReference>
<dbReference type="GO" id="GO:0016705">
    <property type="term" value="F:oxidoreductase activity, acting on paired donors, with incorporation or reduction of molecular oxygen"/>
    <property type="evidence" value="ECO:0007669"/>
    <property type="project" value="InterPro"/>
</dbReference>
<evidence type="ECO:0000256" key="1">
    <source>
        <dbReference type="ARBA" id="ARBA00010617"/>
    </source>
</evidence>
<dbReference type="FunFam" id="1.10.630.10:FF:000011">
    <property type="entry name" value="Cytochrome P450 83B1"/>
    <property type="match status" value="1"/>
</dbReference>
<comment type="caution">
    <text evidence="6">The sequence shown here is derived from an EMBL/GenBank/DDBJ whole genome shotgun (WGS) entry which is preliminary data.</text>
</comment>
<dbReference type="PANTHER" id="PTHR47955">
    <property type="entry name" value="CYTOCHROME P450 FAMILY 71 PROTEIN"/>
    <property type="match status" value="1"/>
</dbReference>
<proteinExistence type="inferred from homology"/>
<evidence type="ECO:0000256" key="2">
    <source>
        <dbReference type="ARBA" id="ARBA00022723"/>
    </source>
</evidence>
<dbReference type="PRINTS" id="PR00463">
    <property type="entry name" value="EP450I"/>
</dbReference>
<comment type="similarity">
    <text evidence="1 5">Belongs to the cytochrome P450 family.</text>
</comment>
<keyword evidence="2 4" id="KW-0479">Metal-binding</keyword>
<dbReference type="EMBL" id="JBBNAF010000013">
    <property type="protein sequence ID" value="KAK9088007.1"/>
    <property type="molecule type" value="Genomic_DNA"/>
</dbReference>
<gene>
    <name evidence="6" type="ORF">Syun_030401</name>
</gene>
<dbReference type="AlphaFoldDB" id="A0AAP0EBX0"/>
<evidence type="ECO:0000313" key="7">
    <source>
        <dbReference type="Proteomes" id="UP001420932"/>
    </source>
</evidence>
<dbReference type="InterPro" id="IPR001128">
    <property type="entry name" value="Cyt_P450"/>
</dbReference>
<keyword evidence="5" id="KW-0503">Monooxygenase</keyword>
<keyword evidence="7" id="KW-1185">Reference proteome</keyword>
<dbReference type="Pfam" id="PF00067">
    <property type="entry name" value="p450"/>
    <property type="match status" value="1"/>
</dbReference>
<dbReference type="Gene3D" id="1.10.630.10">
    <property type="entry name" value="Cytochrome P450"/>
    <property type="match status" value="1"/>
</dbReference>
<evidence type="ECO:0008006" key="8">
    <source>
        <dbReference type="Google" id="ProtNLM"/>
    </source>
</evidence>
<dbReference type="GO" id="GO:0044550">
    <property type="term" value="P:secondary metabolite biosynthetic process"/>
    <property type="evidence" value="ECO:0007669"/>
    <property type="project" value="UniProtKB-ARBA"/>
</dbReference>
<protein>
    <recommendedName>
        <fullName evidence="8">Cytochrome P450</fullName>
    </recommendedName>
</protein>
<evidence type="ECO:0000313" key="6">
    <source>
        <dbReference type="EMBL" id="KAK9088007.1"/>
    </source>
</evidence>
<dbReference type="GO" id="GO:0005506">
    <property type="term" value="F:iron ion binding"/>
    <property type="evidence" value="ECO:0007669"/>
    <property type="project" value="InterPro"/>
</dbReference>
<dbReference type="GO" id="GO:0004497">
    <property type="term" value="F:monooxygenase activity"/>
    <property type="evidence" value="ECO:0007669"/>
    <property type="project" value="UniProtKB-KW"/>
</dbReference>
<evidence type="ECO:0000256" key="3">
    <source>
        <dbReference type="ARBA" id="ARBA00023004"/>
    </source>
</evidence>
<reference evidence="6 7" key="1">
    <citation type="submission" date="2024-01" db="EMBL/GenBank/DDBJ databases">
        <title>Genome assemblies of Stephania.</title>
        <authorList>
            <person name="Yang L."/>
        </authorList>
    </citation>
    <scope>NUCLEOTIDE SEQUENCE [LARGE SCALE GENOMIC DNA]</scope>
    <source>
        <strain evidence="6">YNDBR</strain>
        <tissue evidence="6">Leaf</tissue>
    </source>
</reference>
<evidence type="ECO:0000256" key="5">
    <source>
        <dbReference type="RuleBase" id="RU000461"/>
    </source>
</evidence>
<keyword evidence="3 4" id="KW-0408">Iron</keyword>
<dbReference type="Proteomes" id="UP001420932">
    <property type="component" value="Unassembled WGS sequence"/>
</dbReference>
<dbReference type="InterPro" id="IPR002401">
    <property type="entry name" value="Cyt_P450_E_grp-I"/>
</dbReference>
<dbReference type="PANTHER" id="PTHR47955:SF18">
    <property type="entry name" value="CYTOCHROME P450 71A1-LIKE"/>
    <property type="match status" value="1"/>
</dbReference>
<evidence type="ECO:0000256" key="4">
    <source>
        <dbReference type="PIRSR" id="PIRSR602401-1"/>
    </source>
</evidence>
<feature type="binding site" description="axial binding residue" evidence="4">
    <location>
        <position position="487"/>
    </location>
    <ligand>
        <name>heme</name>
        <dbReference type="ChEBI" id="CHEBI:30413"/>
    </ligand>
    <ligandPart>
        <name>Fe</name>
        <dbReference type="ChEBI" id="CHEBI:18248"/>
    </ligandPart>
</feature>
<dbReference type="InterPro" id="IPR017972">
    <property type="entry name" value="Cyt_P450_CS"/>
</dbReference>
<comment type="cofactor">
    <cofactor evidence="4">
        <name>heme</name>
        <dbReference type="ChEBI" id="CHEBI:30413"/>
    </cofactor>
</comment>
<accession>A0AAP0EBX0</accession>
<organism evidence="6 7">
    <name type="scientific">Stephania yunnanensis</name>
    <dbReference type="NCBI Taxonomy" id="152371"/>
    <lineage>
        <taxon>Eukaryota</taxon>
        <taxon>Viridiplantae</taxon>
        <taxon>Streptophyta</taxon>
        <taxon>Embryophyta</taxon>
        <taxon>Tracheophyta</taxon>
        <taxon>Spermatophyta</taxon>
        <taxon>Magnoliopsida</taxon>
        <taxon>Ranunculales</taxon>
        <taxon>Menispermaceae</taxon>
        <taxon>Menispermoideae</taxon>
        <taxon>Cissampelideae</taxon>
        <taxon>Stephania</taxon>
    </lineage>
</organism>
<dbReference type="GO" id="GO:0020037">
    <property type="term" value="F:heme binding"/>
    <property type="evidence" value="ECO:0007669"/>
    <property type="project" value="InterPro"/>
</dbReference>
<dbReference type="PRINTS" id="PR00385">
    <property type="entry name" value="P450"/>
</dbReference>
<sequence length="546" mass="62528">MPVMVSLKSLYNETSVKCRISKLEASQAKQAMAPTPLVMLQRLLEEPQHLLIVLTIFFLAILSSISLSRTWSKKTNLPPSPPKFPFIGNFYQMGDLLHHSFRDLSRKYGPIMLLHLGHTPVLVISSAEMAREIMKNHDSVFTNRPALTAAQIILYKCQDIGYAPYGEYWKQMRKICVMDLLSVKRVQSFKIIREEETDFFMKKITQSCSQGSPVNLSEMLLTLSNNILSRCAFGKIPEDVNGFNRFGKLAREAMQLLGAFSIGDFFPCFRWMDVLTGLTRRMKRTSQQLDVLFDSIIDEHLMKRDIHHSLDTKQDFVDFLLHVQKENKLNIDISKDSIKAILMDMFIAGTDTTATVIEWAMAELLKSPDTMKKAQAEVRKIVGKKMKVKEENIQQMEYLKCVIKEALRLHPPVPLLVPRESVTSTKIKEYTIPSKTRVYINVWAIQRDPVLWDKADEFIPERFIGSTIDFRGKDFELVPFGSGRRSCPGVSFGIAVVELALANLLYWFDWDLPNGEIKEKLDMSEFFGITVNKKIPLHVLPSNYMA</sequence>
<dbReference type="SUPFAM" id="SSF48264">
    <property type="entry name" value="Cytochrome P450"/>
    <property type="match status" value="1"/>
</dbReference>
<keyword evidence="5" id="KW-0560">Oxidoreductase</keyword>